<sequence>MIEVYAKSSPKETLLEHTEKCLSVFRNIREMYSEVPEICSCEDFFEHLFYAIFLHDFGKAATGFQQMLNEEIKWNYRHEILSSSFVTFLDFDSPFKEGIALGIITHHNDLSLLQEKFPFSKFNETAYERYSKNLSELEPNFAYITKMMEQLPELSEKYLGYRVKRHKIPKSFEELEAYNAYQSAVKPYLKWDDDEDEQAILHGEYGFFLKGFMTACDHLASSGKDEIFSAIHDMKAVFKFSSYRSSQEAAAVTKGSTFLTAPTGSGKTEAALLWASSNQNERLGKRVFYVLPYTASINAMYKRLAGLKGFGDEKVGIRHGKASYFLYKYFSEREYSPEEAKAFAKDAGNLSKKIYKPYKIITPFQIIKEFFGLKGFEQRIAEMTGGLFILDEIHAYDVHNTALILEICKILKKEFCAKFFIMSATLPKFLKMYFQDVLEIENEITLPPEELHSFTRHKLLLLEGNIRDGLAQIRSEIKTGKKVLVVCNQVKTAQEIFRGLKDCSENSALLHSRFIVRDRQEIEKYVNDKYDLLVATQIVEVSLDIDYDILFSEPAPIDALIQRFGRVNRKRPPINEIKAVCVFQSPSENDFWIYKPERVEKTLSILQKVHGENLSESIVQQLVDEVYADGYKGKDLEEFESIRSNFMKLWKETLPFIDDRRKEEDFYALFDSIEVVPEKYMSDYELCINKKDYFRTTEFFVTINRRQYANLYKAGQVYQEKIGDDNVLFIKTAYDHEYGLLIDKYDDNMI</sequence>
<dbReference type="InterPro" id="IPR001650">
    <property type="entry name" value="Helicase_C-like"/>
</dbReference>
<dbReference type="SUPFAM" id="SSF52540">
    <property type="entry name" value="P-loop containing nucleoside triphosphate hydrolases"/>
    <property type="match status" value="1"/>
</dbReference>
<dbReference type="Gene3D" id="3.40.50.300">
    <property type="entry name" value="P-loop containing nucleotide triphosphate hydrolases"/>
    <property type="match status" value="2"/>
</dbReference>
<dbReference type="eggNOG" id="COG2254">
    <property type="taxonomic scope" value="Bacteria"/>
</dbReference>
<feature type="domain" description="HD Cas3-type" evidence="13">
    <location>
        <begin position="7"/>
        <end position="219"/>
    </location>
</feature>
<dbReference type="KEGG" id="cli:Clim_0444"/>
<evidence type="ECO:0000259" key="11">
    <source>
        <dbReference type="PROSITE" id="PS51192"/>
    </source>
</evidence>
<evidence type="ECO:0000313" key="14">
    <source>
        <dbReference type="EMBL" id="ACD89537.1"/>
    </source>
</evidence>
<protein>
    <submittedName>
        <fullName evidence="14">CRISPR-associated helicase Cas3</fullName>
    </submittedName>
</protein>
<dbReference type="OrthoDB" id="9810236at2"/>
<evidence type="ECO:0000256" key="8">
    <source>
        <dbReference type="ARBA" id="ARBA00022840"/>
    </source>
</evidence>
<dbReference type="InterPro" id="IPR006474">
    <property type="entry name" value="Helicase_Cas3_CRISPR-ass_core"/>
</dbReference>
<keyword evidence="5" id="KW-0547">Nucleotide-binding</keyword>
<dbReference type="GO" id="GO:0051607">
    <property type="term" value="P:defense response to virus"/>
    <property type="evidence" value="ECO:0007669"/>
    <property type="project" value="UniProtKB-KW"/>
</dbReference>
<reference evidence="14 15" key="1">
    <citation type="submission" date="2008-05" db="EMBL/GenBank/DDBJ databases">
        <title>Complete sequence of Chlorobium limicola DSM 245.</title>
        <authorList>
            <consortium name="US DOE Joint Genome Institute"/>
            <person name="Lucas S."/>
            <person name="Copeland A."/>
            <person name="Lapidus A."/>
            <person name="Glavina del Rio T."/>
            <person name="Dalin E."/>
            <person name="Tice H."/>
            <person name="Bruce D."/>
            <person name="Goodwin L."/>
            <person name="Pitluck S."/>
            <person name="Schmutz J."/>
            <person name="Larimer F."/>
            <person name="Land M."/>
            <person name="Hauser L."/>
            <person name="Kyrpides N."/>
            <person name="Ovchinnikova G."/>
            <person name="Zhao F."/>
            <person name="Li T."/>
            <person name="Liu Z."/>
            <person name="Overmann J."/>
            <person name="Bryant D.A."/>
            <person name="Richardson P."/>
        </authorList>
    </citation>
    <scope>NUCLEOTIDE SEQUENCE [LARGE SCALE GENOMIC DNA]</scope>
    <source>
        <strain evidence="15">DSM 245 / NBRC 103803 / 6330</strain>
    </source>
</reference>
<dbReference type="InterPro" id="IPR006483">
    <property type="entry name" value="CRISPR-assoc_Cas3_HD"/>
</dbReference>
<dbReference type="GO" id="GO:0003676">
    <property type="term" value="F:nucleic acid binding"/>
    <property type="evidence" value="ECO:0007669"/>
    <property type="project" value="InterPro"/>
</dbReference>
<dbReference type="InterPro" id="IPR014001">
    <property type="entry name" value="Helicase_ATP-bd"/>
</dbReference>
<keyword evidence="8" id="KW-0067">ATP-binding</keyword>
<dbReference type="SMART" id="SM00487">
    <property type="entry name" value="DEXDc"/>
    <property type="match status" value="1"/>
</dbReference>
<keyword evidence="9" id="KW-0051">Antiviral defense</keyword>
<dbReference type="Gene3D" id="1.10.3210.30">
    <property type="match status" value="1"/>
</dbReference>
<evidence type="ECO:0000259" key="13">
    <source>
        <dbReference type="PROSITE" id="PS51643"/>
    </source>
</evidence>
<evidence type="ECO:0000256" key="3">
    <source>
        <dbReference type="ARBA" id="ARBA00022722"/>
    </source>
</evidence>
<dbReference type="HOGENOM" id="CLU_009347_1_0_10"/>
<dbReference type="PANTHER" id="PTHR47959">
    <property type="entry name" value="ATP-DEPENDENT RNA HELICASE RHLE-RELATED"/>
    <property type="match status" value="1"/>
</dbReference>
<dbReference type="GO" id="GO:0004518">
    <property type="term" value="F:nuclease activity"/>
    <property type="evidence" value="ECO:0007669"/>
    <property type="project" value="UniProtKB-KW"/>
</dbReference>
<dbReference type="SMART" id="SM00490">
    <property type="entry name" value="HELICc"/>
    <property type="match status" value="1"/>
</dbReference>
<dbReference type="PROSITE" id="PS51643">
    <property type="entry name" value="HD_CAS3"/>
    <property type="match status" value="1"/>
</dbReference>
<accession>B3EG04</accession>
<dbReference type="InterPro" id="IPR038257">
    <property type="entry name" value="CRISPR-assoc_Cas3_HD_sf"/>
</dbReference>
<evidence type="ECO:0000256" key="4">
    <source>
        <dbReference type="ARBA" id="ARBA00022723"/>
    </source>
</evidence>
<dbReference type="Pfam" id="PF22590">
    <property type="entry name" value="Cas3-like_C_2"/>
    <property type="match status" value="1"/>
</dbReference>
<evidence type="ECO:0000256" key="10">
    <source>
        <dbReference type="ARBA" id="ARBA00038437"/>
    </source>
</evidence>
<dbReference type="GO" id="GO:0016787">
    <property type="term" value="F:hydrolase activity"/>
    <property type="evidence" value="ECO:0007669"/>
    <property type="project" value="UniProtKB-KW"/>
</dbReference>
<evidence type="ECO:0000313" key="15">
    <source>
        <dbReference type="Proteomes" id="UP000008841"/>
    </source>
</evidence>
<proteinExistence type="inferred from homology"/>
<organism evidence="14 15">
    <name type="scientific">Chlorobium limicola (strain DSM 245 / NBRC 103803 / 6330)</name>
    <dbReference type="NCBI Taxonomy" id="290315"/>
    <lineage>
        <taxon>Bacteria</taxon>
        <taxon>Pseudomonadati</taxon>
        <taxon>Chlorobiota</taxon>
        <taxon>Chlorobiia</taxon>
        <taxon>Chlorobiales</taxon>
        <taxon>Chlorobiaceae</taxon>
        <taxon>Chlorobium/Pelodictyon group</taxon>
        <taxon>Chlorobium</taxon>
    </lineage>
</organism>
<dbReference type="InterPro" id="IPR054712">
    <property type="entry name" value="Cas3-like_dom"/>
</dbReference>
<evidence type="ECO:0000256" key="2">
    <source>
        <dbReference type="ARBA" id="ARBA00009046"/>
    </source>
</evidence>
<keyword evidence="4" id="KW-0479">Metal-binding</keyword>
<keyword evidence="3" id="KW-0540">Nuclease</keyword>
<dbReference type="PROSITE" id="PS51194">
    <property type="entry name" value="HELICASE_CTER"/>
    <property type="match status" value="1"/>
</dbReference>
<comment type="similarity">
    <text evidence="10">Belongs to the DEAD box helicase family.</text>
</comment>
<dbReference type="Proteomes" id="UP000008841">
    <property type="component" value="Chromosome"/>
</dbReference>
<comment type="similarity">
    <text evidence="2">In the central section; belongs to the CRISPR-associated helicase Cas3 family.</text>
</comment>
<evidence type="ECO:0000256" key="5">
    <source>
        <dbReference type="ARBA" id="ARBA00022741"/>
    </source>
</evidence>
<dbReference type="GO" id="GO:0005524">
    <property type="term" value="F:ATP binding"/>
    <property type="evidence" value="ECO:0007669"/>
    <property type="project" value="UniProtKB-KW"/>
</dbReference>
<dbReference type="EMBL" id="CP001097">
    <property type="protein sequence ID" value="ACD89537.1"/>
    <property type="molecule type" value="Genomic_DNA"/>
</dbReference>
<dbReference type="InterPro" id="IPR050079">
    <property type="entry name" value="DEAD_box_RNA_helicase"/>
</dbReference>
<name>B3EG04_CHLL2</name>
<evidence type="ECO:0000256" key="9">
    <source>
        <dbReference type="ARBA" id="ARBA00023118"/>
    </source>
</evidence>
<dbReference type="AlphaFoldDB" id="B3EG04"/>
<dbReference type="PROSITE" id="PS51192">
    <property type="entry name" value="HELICASE_ATP_BIND_1"/>
    <property type="match status" value="1"/>
</dbReference>
<keyword evidence="7" id="KW-0347">Helicase</keyword>
<dbReference type="Pfam" id="PF00270">
    <property type="entry name" value="DEAD"/>
    <property type="match status" value="1"/>
</dbReference>
<dbReference type="InterPro" id="IPR011545">
    <property type="entry name" value="DEAD/DEAH_box_helicase_dom"/>
</dbReference>
<dbReference type="GO" id="GO:0046872">
    <property type="term" value="F:metal ion binding"/>
    <property type="evidence" value="ECO:0007669"/>
    <property type="project" value="UniProtKB-KW"/>
</dbReference>
<dbReference type="CDD" id="cd09641">
    <property type="entry name" value="Cas3''_I"/>
    <property type="match status" value="1"/>
</dbReference>
<feature type="domain" description="Helicase ATP-binding" evidence="11">
    <location>
        <begin position="248"/>
        <end position="444"/>
    </location>
</feature>
<evidence type="ECO:0000256" key="7">
    <source>
        <dbReference type="ARBA" id="ARBA00022806"/>
    </source>
</evidence>
<gene>
    <name evidence="14" type="ordered locus">Clim_0444</name>
</gene>
<dbReference type="InterPro" id="IPR027417">
    <property type="entry name" value="P-loop_NTPase"/>
</dbReference>
<dbReference type="eggNOG" id="COG1203">
    <property type="taxonomic scope" value="Bacteria"/>
</dbReference>
<dbReference type="NCBIfam" id="TIGR01587">
    <property type="entry name" value="cas3_core"/>
    <property type="match status" value="1"/>
</dbReference>
<comment type="similarity">
    <text evidence="1">In the N-terminal section; belongs to the CRISPR-associated nuclease Cas3-HD family.</text>
</comment>
<keyword evidence="6" id="KW-0378">Hydrolase</keyword>
<dbReference type="PANTHER" id="PTHR47959:SF16">
    <property type="entry name" value="CRISPR-ASSOCIATED NUCLEASE_HELICASE CAS3-RELATED"/>
    <property type="match status" value="1"/>
</dbReference>
<dbReference type="GO" id="GO:0005829">
    <property type="term" value="C:cytosol"/>
    <property type="evidence" value="ECO:0007669"/>
    <property type="project" value="TreeGrafter"/>
</dbReference>
<feature type="domain" description="Helicase C-terminal" evidence="12">
    <location>
        <begin position="465"/>
        <end position="630"/>
    </location>
</feature>
<evidence type="ECO:0000256" key="6">
    <source>
        <dbReference type="ARBA" id="ARBA00022801"/>
    </source>
</evidence>
<evidence type="ECO:0000256" key="1">
    <source>
        <dbReference type="ARBA" id="ARBA00006847"/>
    </source>
</evidence>
<dbReference type="NCBIfam" id="TIGR01596">
    <property type="entry name" value="cas3_HD"/>
    <property type="match status" value="1"/>
</dbReference>
<evidence type="ECO:0000259" key="12">
    <source>
        <dbReference type="PROSITE" id="PS51194"/>
    </source>
</evidence>
<dbReference type="GO" id="GO:0003724">
    <property type="term" value="F:RNA helicase activity"/>
    <property type="evidence" value="ECO:0007669"/>
    <property type="project" value="TreeGrafter"/>
</dbReference>
<dbReference type="STRING" id="290315.Clim_0444"/>